<accession>A0AAU9FW83</accession>
<dbReference type="AlphaFoldDB" id="A0AAU9FW83"/>
<organism evidence="1 2">
    <name type="scientific">Drosophila madeirensis</name>
    <name type="common">Fruit fly</name>
    <dbReference type="NCBI Taxonomy" id="30013"/>
    <lineage>
        <taxon>Eukaryota</taxon>
        <taxon>Metazoa</taxon>
        <taxon>Ecdysozoa</taxon>
        <taxon>Arthropoda</taxon>
        <taxon>Hexapoda</taxon>
        <taxon>Insecta</taxon>
        <taxon>Pterygota</taxon>
        <taxon>Neoptera</taxon>
        <taxon>Endopterygota</taxon>
        <taxon>Diptera</taxon>
        <taxon>Brachycera</taxon>
        <taxon>Muscomorpha</taxon>
        <taxon>Ephydroidea</taxon>
        <taxon>Drosophilidae</taxon>
        <taxon>Drosophila</taxon>
        <taxon>Sophophora</taxon>
    </lineage>
</organism>
<keyword evidence="2" id="KW-1185">Reference proteome</keyword>
<evidence type="ECO:0000313" key="1">
    <source>
        <dbReference type="EMBL" id="BFG00119.1"/>
    </source>
</evidence>
<evidence type="ECO:0000313" key="2">
    <source>
        <dbReference type="Proteomes" id="UP001500889"/>
    </source>
</evidence>
<name>A0AAU9FW83_DROMD</name>
<evidence type="ECO:0008006" key="3">
    <source>
        <dbReference type="Google" id="ProtNLM"/>
    </source>
</evidence>
<protein>
    <recommendedName>
        <fullName evidence="3">Biogenesis of lysosome-related organelles complex 1 subunit 6</fullName>
    </recommendedName>
</protein>
<reference evidence="1 2" key="1">
    <citation type="submission" date="2024-02" db="EMBL/GenBank/DDBJ databases">
        <title>A chromosome-level genome assembly of Drosophila madeirensis, a fruit fly species endemic to Madeira island.</title>
        <authorList>
            <person name="Tomihara K."/>
            <person name="Llopart A."/>
            <person name="Yamamoto D."/>
        </authorList>
    </citation>
    <scope>NUCLEOTIDE SEQUENCE [LARGE SCALE GENOMIC DNA]</scope>
    <source>
        <strain evidence="1 2">RF1</strain>
    </source>
</reference>
<gene>
    <name evidence="1" type="ORF">DMAD_00191</name>
</gene>
<sequence>MDPNNLQHTQAHSKNDDCIQHEKCLSCQLPIPQTTNKETQTSSSLTLGSILQNARNELQLLQIQNLEIRFKEFRQRHECHVAKVAAFKEQLDTDWRLVCELLKEYNDGCEME</sequence>
<dbReference type="Proteomes" id="UP001500889">
    <property type="component" value="Chromosome A"/>
</dbReference>
<proteinExistence type="predicted"/>
<dbReference type="EMBL" id="AP029266">
    <property type="protein sequence ID" value="BFG00119.1"/>
    <property type="molecule type" value="Genomic_DNA"/>
</dbReference>